<evidence type="ECO:0000313" key="6">
    <source>
        <dbReference type="EMBL" id="SEP84996.1"/>
    </source>
</evidence>
<keyword evidence="1" id="KW-0805">Transcription regulation</keyword>
<dbReference type="GO" id="GO:0003700">
    <property type="term" value="F:DNA-binding transcription factor activity"/>
    <property type="evidence" value="ECO:0007669"/>
    <property type="project" value="TreeGrafter"/>
</dbReference>
<evidence type="ECO:0000256" key="1">
    <source>
        <dbReference type="ARBA" id="ARBA00023015"/>
    </source>
</evidence>
<dbReference type="InterPro" id="IPR009057">
    <property type="entry name" value="Homeodomain-like_sf"/>
</dbReference>
<keyword evidence="3" id="KW-0804">Transcription</keyword>
<sequence length="199" mass="21322">MRRRPGRPSDHSRDAEILRLALDALAEADYDHLTLDAVATRVGRAKTTLYRRWPSKEALVLAAVQAVGRPPEADQLPDAGSLRQDLLAVVDSPWLGGPVRRLAVFGGLASAARVSPAVADAVRATVSLPYVQLYRDLLERAVRRGEVSSEHLHQLPVLAQVVPALSSQQLEGGAILGRAYFVDVVDHVVLPALGVGPVG</sequence>
<evidence type="ECO:0000256" key="2">
    <source>
        <dbReference type="ARBA" id="ARBA00023125"/>
    </source>
</evidence>
<feature type="domain" description="HTH tetR-type" evidence="5">
    <location>
        <begin position="11"/>
        <end position="71"/>
    </location>
</feature>
<dbReference type="Proteomes" id="UP000198504">
    <property type="component" value="Unassembled WGS sequence"/>
</dbReference>
<dbReference type="STRING" id="1036181.SAMN05421756_101874"/>
<feature type="DNA-binding region" description="H-T-H motif" evidence="4">
    <location>
        <begin position="34"/>
        <end position="53"/>
    </location>
</feature>
<dbReference type="GO" id="GO:0000976">
    <property type="term" value="F:transcription cis-regulatory region binding"/>
    <property type="evidence" value="ECO:0007669"/>
    <property type="project" value="TreeGrafter"/>
</dbReference>
<dbReference type="Gene3D" id="1.10.10.60">
    <property type="entry name" value="Homeodomain-like"/>
    <property type="match status" value="1"/>
</dbReference>
<dbReference type="Gene3D" id="1.10.357.10">
    <property type="entry name" value="Tetracycline Repressor, domain 2"/>
    <property type="match status" value="1"/>
</dbReference>
<keyword evidence="7" id="KW-1185">Reference proteome</keyword>
<gene>
    <name evidence="6" type="ORF">SAMN05421756_101874</name>
</gene>
<dbReference type="PANTHER" id="PTHR30055">
    <property type="entry name" value="HTH-TYPE TRANSCRIPTIONAL REGULATOR RUTR"/>
    <property type="match status" value="1"/>
</dbReference>
<protein>
    <submittedName>
        <fullName evidence="6">DNA-binding transcriptional regulator, AcrR family</fullName>
    </submittedName>
</protein>
<dbReference type="EMBL" id="FOFA01000001">
    <property type="protein sequence ID" value="SEP84996.1"/>
    <property type="molecule type" value="Genomic_DNA"/>
</dbReference>
<evidence type="ECO:0000256" key="3">
    <source>
        <dbReference type="ARBA" id="ARBA00023163"/>
    </source>
</evidence>
<name>A0A1H9B7I5_9ACTN</name>
<dbReference type="SUPFAM" id="SSF48498">
    <property type="entry name" value="Tetracyclin repressor-like, C-terminal domain"/>
    <property type="match status" value="1"/>
</dbReference>
<organism evidence="6 7">
    <name type="scientific">Microlunatus flavus</name>
    <dbReference type="NCBI Taxonomy" id="1036181"/>
    <lineage>
        <taxon>Bacteria</taxon>
        <taxon>Bacillati</taxon>
        <taxon>Actinomycetota</taxon>
        <taxon>Actinomycetes</taxon>
        <taxon>Propionibacteriales</taxon>
        <taxon>Propionibacteriaceae</taxon>
        <taxon>Microlunatus</taxon>
    </lineage>
</organism>
<keyword evidence="2 4" id="KW-0238">DNA-binding</keyword>
<dbReference type="Pfam" id="PF16859">
    <property type="entry name" value="TetR_C_11"/>
    <property type="match status" value="1"/>
</dbReference>
<reference evidence="7" key="1">
    <citation type="submission" date="2016-10" db="EMBL/GenBank/DDBJ databases">
        <authorList>
            <person name="Varghese N."/>
            <person name="Submissions S."/>
        </authorList>
    </citation>
    <scope>NUCLEOTIDE SEQUENCE [LARGE SCALE GENOMIC DNA]</scope>
    <source>
        <strain evidence="7">CGMCC 4.6856</strain>
    </source>
</reference>
<evidence type="ECO:0000259" key="5">
    <source>
        <dbReference type="PROSITE" id="PS50977"/>
    </source>
</evidence>
<dbReference type="SUPFAM" id="SSF46689">
    <property type="entry name" value="Homeodomain-like"/>
    <property type="match status" value="1"/>
</dbReference>
<accession>A0A1H9B7I5</accession>
<dbReference type="InterPro" id="IPR011075">
    <property type="entry name" value="TetR_C"/>
</dbReference>
<dbReference type="InterPro" id="IPR050109">
    <property type="entry name" value="HTH-type_TetR-like_transc_reg"/>
</dbReference>
<dbReference type="PANTHER" id="PTHR30055:SF148">
    <property type="entry name" value="TETR-FAMILY TRANSCRIPTIONAL REGULATOR"/>
    <property type="match status" value="1"/>
</dbReference>
<proteinExistence type="predicted"/>
<dbReference type="Pfam" id="PF00440">
    <property type="entry name" value="TetR_N"/>
    <property type="match status" value="1"/>
</dbReference>
<evidence type="ECO:0000313" key="7">
    <source>
        <dbReference type="Proteomes" id="UP000198504"/>
    </source>
</evidence>
<evidence type="ECO:0000256" key="4">
    <source>
        <dbReference type="PROSITE-ProRule" id="PRU00335"/>
    </source>
</evidence>
<dbReference type="InterPro" id="IPR001647">
    <property type="entry name" value="HTH_TetR"/>
</dbReference>
<dbReference type="InterPro" id="IPR036271">
    <property type="entry name" value="Tet_transcr_reg_TetR-rel_C_sf"/>
</dbReference>
<dbReference type="AlphaFoldDB" id="A0A1H9B7I5"/>
<dbReference type="PROSITE" id="PS50977">
    <property type="entry name" value="HTH_TETR_2"/>
    <property type="match status" value="1"/>
</dbReference>